<keyword evidence="1" id="KW-0175">Coiled coil</keyword>
<protein>
    <submittedName>
        <fullName evidence="3">Cilia-and flagella-associated protein 157</fullName>
    </submittedName>
</protein>
<proteinExistence type="predicted"/>
<dbReference type="AlphaFoldDB" id="A0A6G1PYW5"/>
<keyword evidence="3" id="KW-0966">Cell projection</keyword>
<keyword evidence="4" id="KW-1185">Reference proteome</keyword>
<keyword evidence="3" id="KW-0282">Flagellum</keyword>
<feature type="coiled-coil region" evidence="1">
    <location>
        <begin position="33"/>
        <end position="176"/>
    </location>
</feature>
<dbReference type="EMBL" id="CM015722">
    <property type="protein sequence ID" value="KAF3695324.1"/>
    <property type="molecule type" value="Genomic_DNA"/>
</dbReference>
<evidence type="ECO:0000256" key="2">
    <source>
        <dbReference type="SAM" id="SignalP"/>
    </source>
</evidence>
<accession>A0A6G1PYW5</accession>
<evidence type="ECO:0000256" key="1">
    <source>
        <dbReference type="SAM" id="Coils"/>
    </source>
</evidence>
<dbReference type="Proteomes" id="UP000503349">
    <property type="component" value="Chromosome 11"/>
</dbReference>
<gene>
    <name evidence="3" type="ORF">EXN66_Car011000</name>
</gene>
<reference evidence="3 4" key="1">
    <citation type="submission" date="2019-02" db="EMBL/GenBank/DDBJ databases">
        <title>Opniocepnalus argus genome.</title>
        <authorList>
            <person name="Zhou C."/>
            <person name="Xiao S."/>
        </authorList>
    </citation>
    <scope>NUCLEOTIDE SEQUENCE [LARGE SCALE GENOMIC DNA]</scope>
    <source>
        <strain evidence="3">OARG1902GOOAL</strain>
        <tissue evidence="3">Muscle</tissue>
    </source>
</reference>
<keyword evidence="2" id="KW-0732">Signal</keyword>
<organism evidence="3 4">
    <name type="scientific">Channa argus</name>
    <name type="common">Northern snakehead</name>
    <name type="synonym">Ophicephalus argus</name>
    <dbReference type="NCBI Taxonomy" id="215402"/>
    <lineage>
        <taxon>Eukaryota</taxon>
        <taxon>Metazoa</taxon>
        <taxon>Chordata</taxon>
        <taxon>Craniata</taxon>
        <taxon>Vertebrata</taxon>
        <taxon>Euteleostomi</taxon>
        <taxon>Actinopterygii</taxon>
        <taxon>Neopterygii</taxon>
        <taxon>Teleostei</taxon>
        <taxon>Neoteleostei</taxon>
        <taxon>Acanthomorphata</taxon>
        <taxon>Anabantaria</taxon>
        <taxon>Anabantiformes</taxon>
        <taxon>Channoidei</taxon>
        <taxon>Channidae</taxon>
        <taxon>Channa</taxon>
    </lineage>
</organism>
<feature type="signal peptide" evidence="2">
    <location>
        <begin position="1"/>
        <end position="17"/>
    </location>
</feature>
<keyword evidence="3" id="KW-0969">Cilium</keyword>
<reference evidence="4" key="2">
    <citation type="submission" date="2019-02" db="EMBL/GenBank/DDBJ databases">
        <title>Opniocepnalus argus Var Kimnra genome.</title>
        <authorList>
            <person name="Zhou C."/>
            <person name="Xiao S."/>
        </authorList>
    </citation>
    <scope>NUCLEOTIDE SEQUENCE [LARGE SCALE GENOMIC DNA]</scope>
</reference>
<feature type="coiled-coil region" evidence="1">
    <location>
        <begin position="207"/>
        <end position="290"/>
    </location>
</feature>
<evidence type="ECO:0000313" key="4">
    <source>
        <dbReference type="Proteomes" id="UP000503349"/>
    </source>
</evidence>
<name>A0A6G1PYW5_CHAAH</name>
<evidence type="ECO:0000313" key="3">
    <source>
        <dbReference type="EMBL" id="KAF3695324.1"/>
    </source>
</evidence>
<sequence>MMTQHLVLVLIAHFVISNPPELASTDVSPELIRNALTRRLLRCQLRCDELEKENKNFVSLKIALEEDKKDITEYLKHTAAALEKQVDELTVLLEKQQETDKQDRELVKQQHSQEIQKLQEQIDKLNIVKTTLGTTLEEQEEKKEHLMEQIQQLPSMESLEKQFLHQQEEYEAAAQSLMTEAGLEKAKILEMQNEEKKCVEVKISEMLHEVRTQISEETEKIQNLTEETLELLKQKELLQDRESAMCLEEDELRDKLHRVQLEMFTNEKEMEQLKNKYQSLVDNVKNCRIQHECVLAEEDALRLCLASMSEKCYAKTVEADHVRSELREESGRRKKLESSVKKAAATLRHILMGPEKLPVKKMQKLLETLEISVPQATVSETSSQEQDPLTSVPKAERHWIHFPLDYVC</sequence>
<feature type="chain" id="PRO_5026306337" evidence="2">
    <location>
        <begin position="18"/>
        <end position="408"/>
    </location>
</feature>